<protein>
    <recommendedName>
        <fullName evidence="4">OVATE domain-containing protein</fullName>
    </recommendedName>
</protein>
<comment type="caution">
    <text evidence="2">The sequence shown here is derived from an EMBL/GenBank/DDBJ whole genome shotgun (WGS) entry which is preliminary data.</text>
</comment>
<evidence type="ECO:0000313" key="2">
    <source>
        <dbReference type="EMBL" id="RVW96298.1"/>
    </source>
</evidence>
<gene>
    <name evidence="2" type="ORF">CK203_020723</name>
</gene>
<dbReference type="OrthoDB" id="1928787at2759"/>
<dbReference type="AlphaFoldDB" id="A0A438IHX0"/>
<feature type="compositionally biased region" description="Basic residues" evidence="1">
    <location>
        <begin position="127"/>
        <end position="137"/>
    </location>
</feature>
<proteinExistence type="predicted"/>
<dbReference type="PANTHER" id="PTHR35461">
    <property type="entry name" value="BNAANNG14610D PROTEIN"/>
    <property type="match status" value="1"/>
</dbReference>
<organism evidence="2 3">
    <name type="scientific">Vitis vinifera</name>
    <name type="common">Grape</name>
    <dbReference type="NCBI Taxonomy" id="29760"/>
    <lineage>
        <taxon>Eukaryota</taxon>
        <taxon>Viridiplantae</taxon>
        <taxon>Streptophyta</taxon>
        <taxon>Embryophyta</taxon>
        <taxon>Tracheophyta</taxon>
        <taxon>Spermatophyta</taxon>
        <taxon>Magnoliopsida</taxon>
        <taxon>eudicotyledons</taxon>
        <taxon>Gunneridae</taxon>
        <taxon>Pentapetalae</taxon>
        <taxon>rosids</taxon>
        <taxon>Vitales</taxon>
        <taxon>Vitaceae</taxon>
        <taxon>Viteae</taxon>
        <taxon>Vitis</taxon>
    </lineage>
</organism>
<feature type="region of interest" description="Disordered" evidence="1">
    <location>
        <begin position="170"/>
        <end position="199"/>
    </location>
</feature>
<dbReference type="Proteomes" id="UP000288805">
    <property type="component" value="Unassembled WGS sequence"/>
</dbReference>
<evidence type="ECO:0000256" key="1">
    <source>
        <dbReference type="SAM" id="MobiDB-lite"/>
    </source>
</evidence>
<evidence type="ECO:0000313" key="3">
    <source>
        <dbReference type="Proteomes" id="UP000288805"/>
    </source>
</evidence>
<reference evidence="2 3" key="1">
    <citation type="journal article" date="2018" name="PLoS Genet.">
        <title>Population sequencing reveals clonal diversity and ancestral inbreeding in the grapevine cultivar Chardonnay.</title>
        <authorList>
            <person name="Roach M.J."/>
            <person name="Johnson D.L."/>
            <person name="Bohlmann J."/>
            <person name="van Vuuren H.J."/>
            <person name="Jones S.J."/>
            <person name="Pretorius I.S."/>
            <person name="Schmidt S.A."/>
            <person name="Borneman A.R."/>
        </authorList>
    </citation>
    <scope>NUCLEOTIDE SEQUENCE [LARGE SCALE GENOMIC DNA]</scope>
    <source>
        <strain evidence="3">cv. Chardonnay</strain>
        <tissue evidence="2">Leaf</tissue>
    </source>
</reference>
<name>A0A438IHX0_VITVI</name>
<feature type="region of interest" description="Disordered" evidence="1">
    <location>
        <begin position="123"/>
        <end position="142"/>
    </location>
</feature>
<feature type="region of interest" description="Disordered" evidence="1">
    <location>
        <begin position="260"/>
        <end position="279"/>
    </location>
</feature>
<dbReference type="PANTHER" id="PTHR35461:SF3">
    <property type="entry name" value="OVATE DOMAIN-CONTAINING PROTEIN"/>
    <property type="match status" value="1"/>
</dbReference>
<sequence>MQYYSGRVVKPDQTKLGSTKPNKNGSKVYRTLTWKQQSYPTEPASTAIAPAAMLLKTSFSNTKKFFQRTLQSFKSFLSGGYQRLPKTPPFNPFSCGGGGSHFNVHPSYGELDKLYTDFTDQWDSGKGKARKRSKKKTATASPAIKTQEKDIYSGSFMKFAKVKTVNNNEMERRVHDTKRRSVHEGKRGEEHSSCPGMEEERSYLVAQKLRELEMMDVGNVDHVLDIEEVLHYYSRLTCPPYLDMVDKFFMNIFSEFFSPTASAGSPSKSRAPLISSMKL</sequence>
<evidence type="ECO:0008006" key="4">
    <source>
        <dbReference type="Google" id="ProtNLM"/>
    </source>
</evidence>
<dbReference type="EMBL" id="QGNW01000108">
    <property type="protein sequence ID" value="RVW96298.1"/>
    <property type="molecule type" value="Genomic_DNA"/>
</dbReference>
<feature type="compositionally biased region" description="Basic and acidic residues" evidence="1">
    <location>
        <begin position="182"/>
        <end position="199"/>
    </location>
</feature>
<accession>A0A438IHX0</accession>